<dbReference type="InterPro" id="IPR042278">
    <property type="entry name" value="Mfa-like_1_N"/>
</dbReference>
<accession>A0A9D9IYL6</accession>
<reference evidence="2" key="2">
    <citation type="journal article" date="2021" name="PeerJ">
        <title>Extensive microbial diversity within the chicken gut microbiome revealed by metagenomics and culture.</title>
        <authorList>
            <person name="Gilroy R."/>
            <person name="Ravi A."/>
            <person name="Getino M."/>
            <person name="Pursley I."/>
            <person name="Horton D.L."/>
            <person name="Alikhan N.F."/>
            <person name="Baker D."/>
            <person name="Gharbi K."/>
            <person name="Hall N."/>
            <person name="Watson M."/>
            <person name="Adriaenssens E.M."/>
            <person name="Foster-Nyarko E."/>
            <person name="Jarju S."/>
            <person name="Secka A."/>
            <person name="Antonio M."/>
            <person name="Oren A."/>
            <person name="Chaudhuri R.R."/>
            <person name="La Ragione R."/>
            <person name="Hildebrand F."/>
            <person name="Pallen M.J."/>
        </authorList>
    </citation>
    <scope>NUCLEOTIDE SEQUENCE</scope>
    <source>
        <strain evidence="2">B3-2255</strain>
    </source>
</reference>
<feature type="signal peptide" evidence="1">
    <location>
        <begin position="1"/>
        <end position="18"/>
    </location>
</feature>
<comment type="caution">
    <text evidence="2">The sequence shown here is derived from an EMBL/GenBank/DDBJ whole genome shotgun (WGS) entry which is preliminary data.</text>
</comment>
<dbReference type="Proteomes" id="UP000823772">
    <property type="component" value="Unassembled WGS sequence"/>
</dbReference>
<evidence type="ECO:0000313" key="3">
    <source>
        <dbReference type="Proteomes" id="UP000823772"/>
    </source>
</evidence>
<dbReference type="Pfam" id="PF13149">
    <property type="entry name" value="Mfa_like_1"/>
    <property type="match status" value="1"/>
</dbReference>
<evidence type="ECO:0000256" key="1">
    <source>
        <dbReference type="SAM" id="SignalP"/>
    </source>
</evidence>
<dbReference type="EMBL" id="JADILY010000064">
    <property type="protein sequence ID" value="MBO8481507.1"/>
    <property type="molecule type" value="Genomic_DNA"/>
</dbReference>
<evidence type="ECO:0000313" key="2">
    <source>
        <dbReference type="EMBL" id="MBO8481507.1"/>
    </source>
</evidence>
<gene>
    <name evidence="2" type="ORF">IAC87_03045</name>
</gene>
<dbReference type="AlphaFoldDB" id="A0A9D9IYL6"/>
<dbReference type="PROSITE" id="PS51257">
    <property type="entry name" value="PROKAR_LIPOPROTEIN"/>
    <property type="match status" value="1"/>
</dbReference>
<keyword evidence="1" id="KW-0732">Signal</keyword>
<sequence>MKKYFYSLLILAAVSCTAMPDASETNGNGSLLITKVSGGDFSVGDKIGLFMFEESDTPYGGRVVADNLLVEITGSGASLDGTVFFPDSRVDMFAYYPYWDDSYILDNFLSVYTYEDQRPLEQYRESEHKFVKFLGYENTGKPVELAFERLVGRLSFELIPGDGFSSADELMDCEIVIPNIKYNSGIFIETGELKEPEGNRDFFPYVDEMAVADGKVSGIYAMIVPQRLPKGASIANIRIGDDVFRCILDNDFTICKGVNYTVSLTLEKSATKGPDAVCGVSRLSISESPWE</sequence>
<dbReference type="CDD" id="cd13121">
    <property type="entry name" value="BF2867_like_C"/>
    <property type="match status" value="1"/>
</dbReference>
<protein>
    <submittedName>
        <fullName evidence="2">Fimbrillin family protein</fullName>
    </submittedName>
</protein>
<reference evidence="2" key="1">
    <citation type="submission" date="2020-10" db="EMBL/GenBank/DDBJ databases">
        <authorList>
            <person name="Gilroy R."/>
        </authorList>
    </citation>
    <scope>NUCLEOTIDE SEQUENCE</scope>
    <source>
        <strain evidence="2">B3-2255</strain>
    </source>
</reference>
<proteinExistence type="predicted"/>
<name>A0A9D9IYL6_9BACT</name>
<organism evidence="2 3">
    <name type="scientific">Candidatus Merdivivens faecigallinarum</name>
    <dbReference type="NCBI Taxonomy" id="2840871"/>
    <lineage>
        <taxon>Bacteria</taxon>
        <taxon>Pseudomonadati</taxon>
        <taxon>Bacteroidota</taxon>
        <taxon>Bacteroidia</taxon>
        <taxon>Bacteroidales</taxon>
        <taxon>Muribaculaceae</taxon>
        <taxon>Muribaculaceae incertae sedis</taxon>
        <taxon>Candidatus Merdivivens</taxon>
    </lineage>
</organism>
<feature type="chain" id="PRO_5038497770" evidence="1">
    <location>
        <begin position="19"/>
        <end position="291"/>
    </location>
</feature>
<dbReference type="CDD" id="cd13120">
    <property type="entry name" value="BF2867_like_N"/>
    <property type="match status" value="1"/>
</dbReference>
<dbReference type="Gene3D" id="2.60.40.2620">
    <property type="entry name" value="Fimbrillin-like"/>
    <property type="match status" value="1"/>
</dbReference>
<dbReference type="InterPro" id="IPR025049">
    <property type="entry name" value="Mfa-like_1"/>
</dbReference>